<keyword evidence="3" id="KW-1185">Reference proteome</keyword>
<name>A0ABZ1YRQ9_9NOCA</name>
<evidence type="ECO:0008006" key="4">
    <source>
        <dbReference type="Google" id="ProtNLM"/>
    </source>
</evidence>
<sequence length="108" mass="12395">MTVMSPQTRLAHARRRQRGRWQPARLDAADLERAMRNYRLQRRQAVISLGLLIAFLLGLPVVLALWPELDRVLALGIPVSWLALLLPYPALILLGWWHLRRAEAVEDG</sequence>
<gene>
    <name evidence="2" type="ORF">OG563_38505</name>
</gene>
<dbReference type="RefSeq" id="WP_419197970.1">
    <property type="nucleotide sequence ID" value="NZ_CP109441.1"/>
</dbReference>
<evidence type="ECO:0000313" key="3">
    <source>
        <dbReference type="Proteomes" id="UP001432062"/>
    </source>
</evidence>
<dbReference type="EMBL" id="CP109441">
    <property type="protein sequence ID" value="WUV44965.1"/>
    <property type="molecule type" value="Genomic_DNA"/>
</dbReference>
<dbReference type="Proteomes" id="UP001432062">
    <property type="component" value="Chromosome"/>
</dbReference>
<accession>A0ABZ1YRQ9</accession>
<reference evidence="2" key="1">
    <citation type="submission" date="2022-10" db="EMBL/GenBank/DDBJ databases">
        <title>The complete genomes of actinobacterial strains from the NBC collection.</title>
        <authorList>
            <person name="Joergensen T.S."/>
            <person name="Alvarez Arevalo M."/>
            <person name="Sterndorff E.B."/>
            <person name="Faurdal D."/>
            <person name="Vuksanovic O."/>
            <person name="Mourched A.-S."/>
            <person name="Charusanti P."/>
            <person name="Shaw S."/>
            <person name="Blin K."/>
            <person name="Weber T."/>
        </authorList>
    </citation>
    <scope>NUCLEOTIDE SEQUENCE</scope>
    <source>
        <strain evidence="2">NBC_01482</strain>
    </source>
</reference>
<keyword evidence="1" id="KW-1133">Transmembrane helix</keyword>
<proteinExistence type="predicted"/>
<feature type="transmembrane region" description="Helical" evidence="1">
    <location>
        <begin position="45"/>
        <end position="66"/>
    </location>
</feature>
<keyword evidence="1" id="KW-0812">Transmembrane</keyword>
<organism evidence="2 3">
    <name type="scientific">Nocardia vinacea</name>
    <dbReference type="NCBI Taxonomy" id="96468"/>
    <lineage>
        <taxon>Bacteria</taxon>
        <taxon>Bacillati</taxon>
        <taxon>Actinomycetota</taxon>
        <taxon>Actinomycetes</taxon>
        <taxon>Mycobacteriales</taxon>
        <taxon>Nocardiaceae</taxon>
        <taxon>Nocardia</taxon>
    </lineage>
</organism>
<evidence type="ECO:0000313" key="2">
    <source>
        <dbReference type="EMBL" id="WUV44965.1"/>
    </source>
</evidence>
<evidence type="ECO:0000256" key="1">
    <source>
        <dbReference type="SAM" id="Phobius"/>
    </source>
</evidence>
<feature type="transmembrane region" description="Helical" evidence="1">
    <location>
        <begin position="72"/>
        <end position="94"/>
    </location>
</feature>
<keyword evidence="1" id="KW-0472">Membrane</keyword>
<protein>
    <recommendedName>
        <fullName evidence="4">DUF485 domain-containing protein</fullName>
    </recommendedName>
</protein>